<gene>
    <name evidence="2" type="ORF">Poly59_50580</name>
</gene>
<keyword evidence="1" id="KW-1133">Transmembrane helix</keyword>
<dbReference type="Proteomes" id="UP000317977">
    <property type="component" value="Unassembled WGS sequence"/>
</dbReference>
<dbReference type="OrthoDB" id="281780at2"/>
<dbReference type="EMBL" id="SJPX01000005">
    <property type="protein sequence ID" value="TWU48212.1"/>
    <property type="molecule type" value="Genomic_DNA"/>
</dbReference>
<accession>A0A5C6EGT8</accession>
<reference evidence="2 3" key="1">
    <citation type="submission" date="2019-02" db="EMBL/GenBank/DDBJ databases">
        <title>Deep-cultivation of Planctomycetes and their phenomic and genomic characterization uncovers novel biology.</title>
        <authorList>
            <person name="Wiegand S."/>
            <person name="Jogler M."/>
            <person name="Boedeker C."/>
            <person name="Pinto D."/>
            <person name="Vollmers J."/>
            <person name="Rivas-Marin E."/>
            <person name="Kohn T."/>
            <person name="Peeters S.H."/>
            <person name="Heuer A."/>
            <person name="Rast P."/>
            <person name="Oberbeckmann S."/>
            <person name="Bunk B."/>
            <person name="Jeske O."/>
            <person name="Meyerdierks A."/>
            <person name="Storesund J.E."/>
            <person name="Kallscheuer N."/>
            <person name="Luecker S."/>
            <person name="Lage O.M."/>
            <person name="Pohl T."/>
            <person name="Merkel B.J."/>
            <person name="Hornburger P."/>
            <person name="Mueller R.-W."/>
            <person name="Bruemmer F."/>
            <person name="Labrenz M."/>
            <person name="Spormann A.M."/>
            <person name="Op Den Camp H."/>
            <person name="Overmann J."/>
            <person name="Amann R."/>
            <person name="Jetten M.S.M."/>
            <person name="Mascher T."/>
            <person name="Medema M.H."/>
            <person name="Devos D.P."/>
            <person name="Kaster A.-K."/>
            <person name="Ovreas L."/>
            <person name="Rohde M."/>
            <person name="Galperin M.Y."/>
            <person name="Jogler C."/>
        </authorList>
    </citation>
    <scope>NUCLEOTIDE SEQUENCE [LARGE SCALE GENOMIC DNA]</scope>
    <source>
        <strain evidence="2 3">Poly59</strain>
    </source>
</reference>
<evidence type="ECO:0000313" key="2">
    <source>
        <dbReference type="EMBL" id="TWU48212.1"/>
    </source>
</evidence>
<sequence>MIWKSSADERSTVTAGCLLAIGSALVTSLMLFINGSLVMAVISAAQRSGPSWAANVQLSQFLLFTIPVVLVVVEWMMIDYVRTRTRQRR</sequence>
<organism evidence="2 3">
    <name type="scientific">Rubripirellula reticaptiva</name>
    <dbReference type="NCBI Taxonomy" id="2528013"/>
    <lineage>
        <taxon>Bacteria</taxon>
        <taxon>Pseudomonadati</taxon>
        <taxon>Planctomycetota</taxon>
        <taxon>Planctomycetia</taxon>
        <taxon>Pirellulales</taxon>
        <taxon>Pirellulaceae</taxon>
        <taxon>Rubripirellula</taxon>
    </lineage>
</organism>
<evidence type="ECO:0000313" key="3">
    <source>
        <dbReference type="Proteomes" id="UP000317977"/>
    </source>
</evidence>
<keyword evidence="1" id="KW-0472">Membrane</keyword>
<comment type="caution">
    <text evidence="2">The sequence shown here is derived from an EMBL/GenBank/DDBJ whole genome shotgun (WGS) entry which is preliminary data.</text>
</comment>
<evidence type="ECO:0000256" key="1">
    <source>
        <dbReference type="SAM" id="Phobius"/>
    </source>
</evidence>
<dbReference type="RefSeq" id="WP_146536604.1">
    <property type="nucleotide sequence ID" value="NZ_SJPX01000005.1"/>
</dbReference>
<keyword evidence="3" id="KW-1185">Reference proteome</keyword>
<name>A0A5C6EGT8_9BACT</name>
<dbReference type="AlphaFoldDB" id="A0A5C6EGT8"/>
<keyword evidence="1" id="KW-0812">Transmembrane</keyword>
<proteinExistence type="predicted"/>
<feature type="transmembrane region" description="Helical" evidence="1">
    <location>
        <begin position="61"/>
        <end position="81"/>
    </location>
</feature>
<feature type="transmembrane region" description="Helical" evidence="1">
    <location>
        <begin position="12"/>
        <end position="41"/>
    </location>
</feature>
<protein>
    <submittedName>
        <fullName evidence="2">Uncharacterized protein</fullName>
    </submittedName>
</protein>